<gene>
    <name evidence="1" type="ORF">RPERSI_LOCUS2259</name>
</gene>
<comment type="caution">
    <text evidence="1">The sequence shown here is derived from an EMBL/GenBank/DDBJ whole genome shotgun (WGS) entry which is preliminary data.</text>
</comment>
<organism evidence="1 2">
    <name type="scientific">Racocetra persica</name>
    <dbReference type="NCBI Taxonomy" id="160502"/>
    <lineage>
        <taxon>Eukaryota</taxon>
        <taxon>Fungi</taxon>
        <taxon>Fungi incertae sedis</taxon>
        <taxon>Mucoromycota</taxon>
        <taxon>Glomeromycotina</taxon>
        <taxon>Glomeromycetes</taxon>
        <taxon>Diversisporales</taxon>
        <taxon>Gigasporaceae</taxon>
        <taxon>Racocetra</taxon>
    </lineage>
</organism>
<accession>A0ACA9L723</accession>
<dbReference type="EMBL" id="CAJVQC010002397">
    <property type="protein sequence ID" value="CAG8510994.1"/>
    <property type="molecule type" value="Genomic_DNA"/>
</dbReference>
<evidence type="ECO:0000313" key="2">
    <source>
        <dbReference type="Proteomes" id="UP000789920"/>
    </source>
</evidence>
<reference evidence="1" key="1">
    <citation type="submission" date="2021-06" db="EMBL/GenBank/DDBJ databases">
        <authorList>
            <person name="Kallberg Y."/>
            <person name="Tangrot J."/>
            <person name="Rosling A."/>
        </authorList>
    </citation>
    <scope>NUCLEOTIDE SEQUENCE</scope>
    <source>
        <strain evidence="1">MA461A</strain>
    </source>
</reference>
<name>A0ACA9L723_9GLOM</name>
<proteinExistence type="predicted"/>
<protein>
    <submittedName>
        <fullName evidence="1">21021_t:CDS:1</fullName>
    </submittedName>
</protein>
<dbReference type="Proteomes" id="UP000789920">
    <property type="component" value="Unassembled WGS sequence"/>
</dbReference>
<sequence>MEETSTDFTTLFQQFLQSQHQLNQYFAATTQQQQERQASTKYQISEAKNN</sequence>
<keyword evidence="2" id="KW-1185">Reference proteome</keyword>
<evidence type="ECO:0000313" key="1">
    <source>
        <dbReference type="EMBL" id="CAG8510994.1"/>
    </source>
</evidence>
<feature type="non-terminal residue" evidence="1">
    <location>
        <position position="50"/>
    </location>
</feature>